<comment type="caution">
    <text evidence="4">The sequence shown here is derived from an EMBL/GenBank/DDBJ whole genome shotgun (WGS) entry which is preliminary data.</text>
</comment>
<evidence type="ECO:0000256" key="1">
    <source>
        <dbReference type="ARBA" id="ARBA00023157"/>
    </source>
</evidence>
<dbReference type="Gene3D" id="2.60.40.10">
    <property type="entry name" value="Immunoglobulins"/>
    <property type="match status" value="1"/>
</dbReference>
<evidence type="ECO:0000259" key="3">
    <source>
        <dbReference type="PROSITE" id="PS50835"/>
    </source>
</evidence>
<dbReference type="Proteomes" id="UP001209878">
    <property type="component" value="Unassembled WGS sequence"/>
</dbReference>
<keyword evidence="2" id="KW-0393">Immunoglobulin domain</keyword>
<dbReference type="InterPro" id="IPR003598">
    <property type="entry name" value="Ig_sub2"/>
</dbReference>
<dbReference type="GO" id="GO:0030424">
    <property type="term" value="C:axon"/>
    <property type="evidence" value="ECO:0007669"/>
    <property type="project" value="TreeGrafter"/>
</dbReference>
<dbReference type="FunFam" id="2.60.40.10:FF:000032">
    <property type="entry name" value="palladin isoform X1"/>
    <property type="match status" value="1"/>
</dbReference>
<dbReference type="GO" id="GO:0005886">
    <property type="term" value="C:plasma membrane"/>
    <property type="evidence" value="ECO:0007669"/>
    <property type="project" value="TreeGrafter"/>
</dbReference>
<dbReference type="SMART" id="SM00408">
    <property type="entry name" value="IGc2"/>
    <property type="match status" value="1"/>
</dbReference>
<dbReference type="PROSITE" id="PS50835">
    <property type="entry name" value="IG_LIKE"/>
    <property type="match status" value="1"/>
</dbReference>
<dbReference type="SUPFAM" id="SSF48726">
    <property type="entry name" value="Immunoglobulin"/>
    <property type="match status" value="1"/>
</dbReference>
<proteinExistence type="predicted"/>
<name>A0AAD9KNQ3_RIDPI</name>
<protein>
    <recommendedName>
        <fullName evidence="3">Ig-like domain-containing protein</fullName>
    </recommendedName>
</protein>
<dbReference type="InterPro" id="IPR003599">
    <property type="entry name" value="Ig_sub"/>
</dbReference>
<organism evidence="4 5">
    <name type="scientific">Ridgeia piscesae</name>
    <name type="common">Tubeworm</name>
    <dbReference type="NCBI Taxonomy" id="27915"/>
    <lineage>
        <taxon>Eukaryota</taxon>
        <taxon>Metazoa</taxon>
        <taxon>Spiralia</taxon>
        <taxon>Lophotrochozoa</taxon>
        <taxon>Annelida</taxon>
        <taxon>Polychaeta</taxon>
        <taxon>Sedentaria</taxon>
        <taxon>Canalipalpata</taxon>
        <taxon>Sabellida</taxon>
        <taxon>Siboglinidae</taxon>
        <taxon>Ridgeia</taxon>
    </lineage>
</organism>
<dbReference type="GO" id="GO:0070593">
    <property type="term" value="P:dendrite self-avoidance"/>
    <property type="evidence" value="ECO:0007669"/>
    <property type="project" value="TreeGrafter"/>
</dbReference>
<dbReference type="AlphaFoldDB" id="A0AAD9KNQ3"/>
<accession>A0AAD9KNQ3</accession>
<dbReference type="PANTHER" id="PTHR10075">
    <property type="entry name" value="BASIGIN RELATED"/>
    <property type="match status" value="1"/>
</dbReference>
<dbReference type="GO" id="GO:0007411">
    <property type="term" value="P:axon guidance"/>
    <property type="evidence" value="ECO:0007669"/>
    <property type="project" value="TreeGrafter"/>
</dbReference>
<dbReference type="GO" id="GO:0007156">
    <property type="term" value="P:homophilic cell adhesion via plasma membrane adhesion molecules"/>
    <property type="evidence" value="ECO:0007669"/>
    <property type="project" value="TreeGrafter"/>
</dbReference>
<dbReference type="PANTHER" id="PTHR10075:SF100">
    <property type="entry name" value="FASCICLIN-2"/>
    <property type="match status" value="1"/>
</dbReference>
<sequence>MLCADGWHVCSSQDARLLKTITWKAATGVTGCFAFNAAQDTGECRPCLSSLEQDDLAGIGRGCPHQSYGHQSCITGGKIDVSCCVDTHFNRACTFRPGLASGVLCCQNPGRRPEILVHPKSFSQLSTGVTFVLSCRARGSPPPLVLWYKDGVLLPNGASRISVLDSGYLLVSETRLTDTGLYQCHATNSAGNDTANAKVIITDYTSGCADGSTEGLSQHEGVQACSGAWRGHVKRGRHLCARGWHVCSARHASALRDITWTEATSLDGCYAYNAANKLSSCSRCHRSDMAGIGSECGHMRHNLKSCLAVGRIDVLKGRTTVGGCNYREGVTTGVLCCKKIKKKEKYWDNLSKHPVIILSINSFSQCRGTSSPRTTVAPGVPTGGAVLPSINVCVRRATRVPGVKMLYAVVGAISTHSVSSRGSVDANPVTMVTNVSANLDVVRGSDVDDHAVMADDVDVDAASVLKHTMGQCVNTHQSAMIQNCQHLTQSGIRGSASEAAIFASWLPLEKKMVLL</sequence>
<dbReference type="InterPro" id="IPR007110">
    <property type="entry name" value="Ig-like_dom"/>
</dbReference>
<keyword evidence="1" id="KW-1015">Disulfide bond</keyword>
<reference evidence="4" key="1">
    <citation type="journal article" date="2023" name="Mol. Biol. Evol.">
        <title>Third-Generation Sequencing Reveals the Adaptive Role of the Epigenome in Three Deep-Sea Polychaetes.</title>
        <authorList>
            <person name="Perez M."/>
            <person name="Aroh O."/>
            <person name="Sun Y."/>
            <person name="Lan Y."/>
            <person name="Juniper S.K."/>
            <person name="Young C.R."/>
            <person name="Angers B."/>
            <person name="Qian P.Y."/>
        </authorList>
    </citation>
    <scope>NUCLEOTIDE SEQUENCE</scope>
    <source>
        <strain evidence="4">R07B-5</strain>
    </source>
</reference>
<evidence type="ECO:0000256" key="2">
    <source>
        <dbReference type="ARBA" id="ARBA00023319"/>
    </source>
</evidence>
<dbReference type="GO" id="GO:0098632">
    <property type="term" value="F:cell-cell adhesion mediator activity"/>
    <property type="evidence" value="ECO:0007669"/>
    <property type="project" value="TreeGrafter"/>
</dbReference>
<evidence type="ECO:0000313" key="4">
    <source>
        <dbReference type="EMBL" id="KAK2174721.1"/>
    </source>
</evidence>
<feature type="domain" description="Ig-like" evidence="3">
    <location>
        <begin position="113"/>
        <end position="202"/>
    </location>
</feature>
<keyword evidence="5" id="KW-1185">Reference proteome</keyword>
<dbReference type="InterPro" id="IPR036179">
    <property type="entry name" value="Ig-like_dom_sf"/>
</dbReference>
<dbReference type="SMART" id="SM00409">
    <property type="entry name" value="IG"/>
    <property type="match status" value="1"/>
</dbReference>
<evidence type="ECO:0000313" key="5">
    <source>
        <dbReference type="Proteomes" id="UP001209878"/>
    </source>
</evidence>
<gene>
    <name evidence="4" type="ORF">NP493_757g00009</name>
</gene>
<dbReference type="InterPro" id="IPR013783">
    <property type="entry name" value="Ig-like_fold"/>
</dbReference>
<dbReference type="EMBL" id="JAODUO010000780">
    <property type="protein sequence ID" value="KAK2174721.1"/>
    <property type="molecule type" value="Genomic_DNA"/>
</dbReference>
<dbReference type="Pfam" id="PF13927">
    <property type="entry name" value="Ig_3"/>
    <property type="match status" value="1"/>
</dbReference>